<dbReference type="InterPro" id="IPR025258">
    <property type="entry name" value="RH_dom"/>
</dbReference>
<dbReference type="InterPro" id="IPR048569">
    <property type="entry name" value="RUBC_PIKBD"/>
</dbReference>
<feature type="domain" description="Rubicon Homology" evidence="3">
    <location>
        <begin position="739"/>
        <end position="935"/>
    </location>
</feature>
<dbReference type="SMART" id="SM01175">
    <property type="entry name" value="DUF4206"/>
    <property type="match status" value="1"/>
</dbReference>
<dbReference type="InterPro" id="IPR037213">
    <property type="entry name" value="Run_dom_sf"/>
</dbReference>
<sequence>MINGDLCQQEYQQLLQSLKGTVEGLLISHVSNVWNIYGGLNRLHKAMEKIFKHGCRVFNHDGEPDCLVFIQGLNWLQPSLAVSPTTLIETDLPQHVEMNDKALVWLYKRQVYIFMSHLQENVSKSLEGHTLSQKLSWLLSDREHLLSCFEKHAFLCQEHYGEATLICLRAVEQNQPSLLTEINPCLYLSTWKYKAFQKTHRRCSSFPDSQYNSWRSTRLKRETLIRQLLDDTHLSFPVDKCPEQQFEESIALKSSNKHIQQEIVLTCEIIEPQCKVQDTQSVQLSVHSENNNTAMNMRLKAWTSLPNLIHCDNSNHNKEIDLPMPMKTLQREGSIVSMKTLLPSSRTVPSSPAKFLQPPSVRPSELKLSSTTWDEKDEGGSLPRYESDSNLTHKKKKTVVVGSAPEYAREWLLDGTVFGHKERHFTQKKSFIDSGGSTVLPMATGFFPRPAQGQSLTSFLSSGDFSRPSAELDRENAHFSISEAMIAAIEQVKCNRQLHLAEEVAEAGDESDEEINHLKQRIRLRRRQRQEEKQRHIWGITLLSDGRTDTTTTDQSVSPLSTSPGTPSDSISTDDVDDLEVDEVNNLAQLKNAGLSVSMASLYSEADLSKHHTPRCVMDGGITDSIVSAEGVALCLIRQFSEKHLPRASDLQWLVSEQDAPQQLLPLPSSWPISPDEAEDADMTQATPLRGTVEWAPPRPQVIFTLHPAPVRRVLMTKQNYRCAGCGMKVAPEYAHRFRYCEYLGRYFCTGCHTNQLALIPGKILFKYPVSSFSYRLLDQMLCDPLFRIADLNVGLYRKARQLERTHQLRLQLFYLKDFVLTCRFADKLQESVQKEPAYLMMELDLYSIHDLVQVKMGDLPTRLRELVVASSLHVDNCSLCQARGFVCELCRSREVIFPWQLGRVARCPNCGACFHISCWSPSPCPRCIRLNARRKSQEETALACIED</sequence>
<feature type="compositionally biased region" description="Polar residues" evidence="2">
    <location>
        <begin position="549"/>
        <end position="571"/>
    </location>
</feature>
<reference evidence="4" key="1">
    <citation type="submission" date="2020-11" db="EMBL/GenBank/DDBJ databases">
        <authorList>
            <person name="Tran Van P."/>
        </authorList>
    </citation>
    <scope>NUCLEOTIDE SEQUENCE</scope>
</reference>
<proteinExistence type="predicted"/>
<dbReference type="PANTHER" id="PTHR45971">
    <property type="entry name" value="PHOX (PX) DOMAIN-CONTAINING PROTEIN"/>
    <property type="match status" value="1"/>
</dbReference>
<evidence type="ECO:0000313" key="4">
    <source>
        <dbReference type="EMBL" id="CAD7424896.1"/>
    </source>
</evidence>
<protein>
    <recommendedName>
        <fullName evidence="3">Rubicon Homology domain-containing protein</fullName>
    </recommendedName>
</protein>
<dbReference type="Gene3D" id="1.20.58.900">
    <property type="match status" value="1"/>
</dbReference>
<dbReference type="CDD" id="cd17686">
    <property type="entry name" value="RUN_RUBCN"/>
    <property type="match status" value="1"/>
</dbReference>
<evidence type="ECO:0000256" key="1">
    <source>
        <dbReference type="ARBA" id="ARBA00023006"/>
    </source>
</evidence>
<dbReference type="Pfam" id="PF13901">
    <property type="entry name" value="RH_dom"/>
    <property type="match status" value="1"/>
</dbReference>
<feature type="region of interest" description="Disordered" evidence="2">
    <location>
        <begin position="548"/>
        <end position="575"/>
    </location>
</feature>
<evidence type="ECO:0000259" key="3">
    <source>
        <dbReference type="SMART" id="SM01175"/>
    </source>
</evidence>
<dbReference type="GO" id="GO:0006914">
    <property type="term" value="P:autophagy"/>
    <property type="evidence" value="ECO:0007669"/>
    <property type="project" value="UniProtKB-KW"/>
</dbReference>
<dbReference type="InterPro" id="IPR052428">
    <property type="entry name" value="Autophagy_HostDef_Reg"/>
</dbReference>
<dbReference type="SUPFAM" id="SSF140741">
    <property type="entry name" value="RUN domain-like"/>
    <property type="match status" value="1"/>
</dbReference>
<dbReference type="Pfam" id="PF21054">
    <property type="entry name" value="RUBC_PIKBD"/>
    <property type="match status" value="1"/>
</dbReference>
<evidence type="ECO:0000256" key="2">
    <source>
        <dbReference type="SAM" id="MobiDB-lite"/>
    </source>
</evidence>
<organism evidence="4">
    <name type="scientific">Timema monikensis</name>
    <dbReference type="NCBI Taxonomy" id="170555"/>
    <lineage>
        <taxon>Eukaryota</taxon>
        <taxon>Metazoa</taxon>
        <taxon>Ecdysozoa</taxon>
        <taxon>Arthropoda</taxon>
        <taxon>Hexapoda</taxon>
        <taxon>Insecta</taxon>
        <taxon>Pterygota</taxon>
        <taxon>Neoptera</taxon>
        <taxon>Polyneoptera</taxon>
        <taxon>Phasmatodea</taxon>
        <taxon>Timematodea</taxon>
        <taxon>Timematoidea</taxon>
        <taxon>Timematidae</taxon>
        <taxon>Timema</taxon>
    </lineage>
</organism>
<accession>A0A7R9E226</accession>
<feature type="region of interest" description="Disordered" evidence="2">
    <location>
        <begin position="344"/>
        <end position="389"/>
    </location>
</feature>
<dbReference type="EMBL" id="OB792852">
    <property type="protein sequence ID" value="CAD7424896.1"/>
    <property type="molecule type" value="Genomic_DNA"/>
</dbReference>
<gene>
    <name evidence="4" type="ORF">TMSB3V08_LOCUS1821</name>
</gene>
<dbReference type="PANTHER" id="PTHR45971:SF1">
    <property type="entry name" value="RUBICON, ISOFORM A"/>
    <property type="match status" value="1"/>
</dbReference>
<name>A0A7R9E226_9NEOP</name>
<keyword evidence="1" id="KW-0072">Autophagy</keyword>
<dbReference type="AlphaFoldDB" id="A0A7R9E226"/>
<dbReference type="GO" id="GO:1901981">
    <property type="term" value="F:phosphatidylinositol phosphate binding"/>
    <property type="evidence" value="ECO:0007669"/>
    <property type="project" value="TreeGrafter"/>
</dbReference>